<dbReference type="SUPFAM" id="SSF49842">
    <property type="entry name" value="TNF-like"/>
    <property type="match status" value="1"/>
</dbReference>
<dbReference type="SMART" id="SM00110">
    <property type="entry name" value="C1Q"/>
    <property type="match status" value="1"/>
</dbReference>
<keyword evidence="2" id="KW-0964">Secreted</keyword>
<evidence type="ECO:0000259" key="6">
    <source>
        <dbReference type="PROSITE" id="PS50871"/>
    </source>
</evidence>
<organism evidence="7 8">
    <name type="scientific">Lates calcarifer</name>
    <name type="common">Barramundi</name>
    <name type="synonym">Holocentrus calcarifer</name>
    <dbReference type="NCBI Taxonomy" id="8187"/>
    <lineage>
        <taxon>Eukaryota</taxon>
        <taxon>Metazoa</taxon>
        <taxon>Chordata</taxon>
        <taxon>Craniata</taxon>
        <taxon>Vertebrata</taxon>
        <taxon>Euteleostomi</taxon>
        <taxon>Actinopterygii</taxon>
        <taxon>Neopterygii</taxon>
        <taxon>Teleostei</taxon>
        <taxon>Neoteleostei</taxon>
        <taxon>Acanthomorphata</taxon>
        <taxon>Carangaria</taxon>
        <taxon>Carangaria incertae sedis</taxon>
        <taxon>Centropomidae</taxon>
        <taxon>Lates</taxon>
    </lineage>
</organism>
<dbReference type="Pfam" id="PF00386">
    <property type="entry name" value="C1q"/>
    <property type="match status" value="1"/>
</dbReference>
<dbReference type="FunCoup" id="A0A4W6BIW2">
    <property type="interactions" value="10"/>
</dbReference>
<accession>A0A4W6BIW2</accession>
<dbReference type="PRINTS" id="PR00007">
    <property type="entry name" value="COMPLEMNTC1Q"/>
</dbReference>
<feature type="signal peptide" evidence="5">
    <location>
        <begin position="1"/>
        <end position="38"/>
    </location>
</feature>
<dbReference type="InterPro" id="IPR008983">
    <property type="entry name" value="Tumour_necrosis_fac-like_dom"/>
</dbReference>
<gene>
    <name evidence="7" type="primary">LOC108890247</name>
</gene>
<reference evidence="7" key="2">
    <citation type="submission" date="2025-08" db="UniProtKB">
        <authorList>
            <consortium name="Ensembl"/>
        </authorList>
    </citation>
    <scope>IDENTIFICATION</scope>
</reference>
<dbReference type="InterPro" id="IPR050822">
    <property type="entry name" value="Cerebellin_Synaptic_Org"/>
</dbReference>
<comment type="subcellular location">
    <subcellularLocation>
        <location evidence="1">Secreted</location>
    </subcellularLocation>
</comment>
<evidence type="ECO:0000313" key="7">
    <source>
        <dbReference type="Ensembl" id="ENSLCAP00010000276.1"/>
    </source>
</evidence>
<name>A0A4W6BIW2_LATCA</name>
<evidence type="ECO:0000313" key="8">
    <source>
        <dbReference type="Proteomes" id="UP000314980"/>
    </source>
</evidence>
<keyword evidence="3 5" id="KW-0732">Signal</keyword>
<dbReference type="PANTHER" id="PTHR22923:SF102">
    <property type="entry name" value="CEREBELLIN 13-RELATED"/>
    <property type="match status" value="1"/>
</dbReference>
<keyword evidence="8" id="KW-1185">Reference proteome</keyword>
<feature type="coiled-coil region" evidence="4">
    <location>
        <begin position="74"/>
        <end position="108"/>
    </location>
</feature>
<proteinExistence type="predicted"/>
<feature type="domain" description="C1q" evidence="6">
    <location>
        <begin position="102"/>
        <end position="238"/>
    </location>
</feature>
<evidence type="ECO:0000256" key="2">
    <source>
        <dbReference type="ARBA" id="ARBA00022525"/>
    </source>
</evidence>
<dbReference type="PROSITE" id="PS50871">
    <property type="entry name" value="C1Q"/>
    <property type="match status" value="1"/>
</dbReference>
<protein>
    <recommendedName>
        <fullName evidence="6">C1q domain-containing protein</fullName>
    </recommendedName>
</protein>
<dbReference type="InterPro" id="IPR001073">
    <property type="entry name" value="C1q_dom"/>
</dbReference>
<feature type="chain" id="PRO_5021325445" description="C1q domain-containing protein" evidence="5">
    <location>
        <begin position="39"/>
        <end position="238"/>
    </location>
</feature>
<dbReference type="InParanoid" id="A0A4W6BIW2"/>
<dbReference type="AlphaFoldDB" id="A0A4W6BIW2"/>
<dbReference type="GO" id="GO:0005576">
    <property type="term" value="C:extracellular region"/>
    <property type="evidence" value="ECO:0007669"/>
    <property type="project" value="UniProtKB-SubCell"/>
</dbReference>
<dbReference type="Proteomes" id="UP000314980">
    <property type="component" value="Unassembled WGS sequence"/>
</dbReference>
<evidence type="ECO:0000256" key="5">
    <source>
        <dbReference type="SAM" id="SignalP"/>
    </source>
</evidence>
<dbReference type="GeneTree" id="ENSGT00950000183116"/>
<evidence type="ECO:0000256" key="3">
    <source>
        <dbReference type="ARBA" id="ARBA00022729"/>
    </source>
</evidence>
<reference evidence="7" key="3">
    <citation type="submission" date="2025-09" db="UniProtKB">
        <authorList>
            <consortium name="Ensembl"/>
        </authorList>
    </citation>
    <scope>IDENTIFICATION</scope>
</reference>
<evidence type="ECO:0000256" key="4">
    <source>
        <dbReference type="SAM" id="Coils"/>
    </source>
</evidence>
<dbReference type="Ensembl" id="ENSLCAT00010000296.1">
    <property type="protein sequence ID" value="ENSLCAP00010000276.1"/>
    <property type="gene ID" value="ENSLCAG00010000196.1"/>
</dbReference>
<sequence length="238" mass="26668">MKVTQVCRRHSSTEKTYNVTMKITVFLLLLLVCSDSTAQTTPEADKEIQQPLPQDIRDLLKELAASVAQQKVEITFLKIENQAQEAKLEKQETEITKLKQQVEVKQVAFTVSLSAEGEITVGPFDTLSTLIFKHVVTNIGNAYNQNTGMFTAPVRGAYHFEWYIGAHGFVTAAVLVKNTEQIFLAYEQQSSGYGTSSSGATLLLEAGDTVFLQLWPQTKMYDNRHHHTTFSGRLLFTM</sequence>
<reference evidence="8" key="1">
    <citation type="submission" date="2015-09" db="EMBL/GenBank/DDBJ databases">
        <authorList>
            <person name="Sai Rama Sridatta P."/>
        </authorList>
    </citation>
    <scope>NUCLEOTIDE SEQUENCE [LARGE SCALE GENOMIC DNA]</scope>
</reference>
<dbReference type="Gene3D" id="2.60.120.40">
    <property type="match status" value="1"/>
</dbReference>
<keyword evidence="4" id="KW-0175">Coiled coil</keyword>
<evidence type="ECO:0000256" key="1">
    <source>
        <dbReference type="ARBA" id="ARBA00004613"/>
    </source>
</evidence>
<dbReference type="PANTHER" id="PTHR22923">
    <property type="entry name" value="CEREBELLIN-RELATED"/>
    <property type="match status" value="1"/>
</dbReference>